<name>A0ABU3BKG9_9FLAO</name>
<protein>
    <submittedName>
        <fullName evidence="4">Glycosyltransferase</fullName>
        <ecNumber evidence="4">2.4.-.-</ecNumber>
    </submittedName>
</protein>
<dbReference type="SUPFAM" id="SSF53756">
    <property type="entry name" value="UDP-Glycosyltransferase/glycogen phosphorylase"/>
    <property type="match status" value="1"/>
</dbReference>
<keyword evidence="5" id="KW-1185">Reference proteome</keyword>
<feature type="domain" description="Glycosyl transferase family 1" evidence="2">
    <location>
        <begin position="200"/>
        <end position="347"/>
    </location>
</feature>
<dbReference type="Gene3D" id="3.40.50.2000">
    <property type="entry name" value="Glycogen Phosphorylase B"/>
    <property type="match status" value="2"/>
</dbReference>
<dbReference type="PANTHER" id="PTHR46401:SF2">
    <property type="entry name" value="GLYCOSYLTRANSFERASE WBBK-RELATED"/>
    <property type="match status" value="1"/>
</dbReference>
<dbReference type="Pfam" id="PF00534">
    <property type="entry name" value="Glycos_transf_1"/>
    <property type="match status" value="1"/>
</dbReference>
<keyword evidence="1 4" id="KW-0808">Transferase</keyword>
<dbReference type="RefSeq" id="WP_311388358.1">
    <property type="nucleotide sequence ID" value="NZ_JAVRHU010000004.1"/>
</dbReference>
<gene>
    <name evidence="4" type="ORF">RM520_13620</name>
</gene>
<evidence type="ECO:0000259" key="2">
    <source>
        <dbReference type="Pfam" id="PF00534"/>
    </source>
</evidence>
<organism evidence="4 5">
    <name type="scientific">Croceitalea vernalis</name>
    <dbReference type="NCBI Taxonomy" id="3075599"/>
    <lineage>
        <taxon>Bacteria</taxon>
        <taxon>Pseudomonadati</taxon>
        <taxon>Bacteroidota</taxon>
        <taxon>Flavobacteriia</taxon>
        <taxon>Flavobacteriales</taxon>
        <taxon>Flavobacteriaceae</taxon>
        <taxon>Croceitalea</taxon>
    </lineage>
</organism>
<dbReference type="Proteomes" id="UP001250662">
    <property type="component" value="Unassembled WGS sequence"/>
</dbReference>
<dbReference type="Pfam" id="PF13439">
    <property type="entry name" value="Glyco_transf_4"/>
    <property type="match status" value="1"/>
</dbReference>
<evidence type="ECO:0000313" key="5">
    <source>
        <dbReference type="Proteomes" id="UP001250662"/>
    </source>
</evidence>
<evidence type="ECO:0000259" key="3">
    <source>
        <dbReference type="Pfam" id="PF13439"/>
    </source>
</evidence>
<dbReference type="GO" id="GO:0016757">
    <property type="term" value="F:glycosyltransferase activity"/>
    <property type="evidence" value="ECO:0007669"/>
    <property type="project" value="UniProtKB-KW"/>
</dbReference>
<dbReference type="InterPro" id="IPR028098">
    <property type="entry name" value="Glyco_trans_4-like_N"/>
</dbReference>
<reference evidence="4 5" key="1">
    <citation type="submission" date="2023-09" db="EMBL/GenBank/DDBJ databases">
        <authorList>
            <person name="Rey-Velasco X."/>
        </authorList>
    </citation>
    <scope>NUCLEOTIDE SEQUENCE [LARGE SCALE GENOMIC DNA]</scope>
    <source>
        <strain evidence="4 5">P007</strain>
    </source>
</reference>
<comment type="caution">
    <text evidence="4">The sequence shown here is derived from an EMBL/GenBank/DDBJ whole genome shotgun (WGS) entry which is preliminary data.</text>
</comment>
<accession>A0ABU3BKG9</accession>
<keyword evidence="4" id="KW-0328">Glycosyltransferase</keyword>
<sequence length="392" mass="44909">MALEKGFKSYIAYGRKNGNSHSELIRIGTKFDNYTHVAKTRITDKHGLGSVGATKKFISIINEIEPDIIHLHNIHGYYLNYKLLFEYLNEIQIPIVWTLHDCWSFTGHCAYFDFVNCSKWISGCHSCPQLAAYPKSYVDNSKANFNLKSKLFAANKNLTLVPVSFWLKNLLTKSVLKNLQKKVIHNGVNLEKFKPYSDTTDIDRKFNIVNEHLILGVASVWEQRKGLQDFVKLNDLLKDRFKIMLVGLDKKQINSLPANIIGIERTESQEELAQIYSRADVFFNPTYEDNFPTTNLEAMACGTPVITYDTGGSPESITDETGFIITKGDLRLALEKIELLVNKNKIATTSKCRDNISSNYEMNKQFEKYFDLYEKILSKKVTRKKMGKKNII</sequence>
<feature type="domain" description="Glycosyltransferase subfamily 4-like N-terminal" evidence="3">
    <location>
        <begin position="31"/>
        <end position="192"/>
    </location>
</feature>
<dbReference type="PANTHER" id="PTHR46401">
    <property type="entry name" value="GLYCOSYLTRANSFERASE WBBK-RELATED"/>
    <property type="match status" value="1"/>
</dbReference>
<evidence type="ECO:0000256" key="1">
    <source>
        <dbReference type="ARBA" id="ARBA00022679"/>
    </source>
</evidence>
<evidence type="ECO:0000313" key="4">
    <source>
        <dbReference type="EMBL" id="MDT0622663.1"/>
    </source>
</evidence>
<dbReference type="EC" id="2.4.-.-" evidence="4"/>
<dbReference type="InterPro" id="IPR001296">
    <property type="entry name" value="Glyco_trans_1"/>
</dbReference>
<proteinExistence type="predicted"/>
<dbReference type="EMBL" id="JAVRHU010000004">
    <property type="protein sequence ID" value="MDT0622663.1"/>
    <property type="molecule type" value="Genomic_DNA"/>
</dbReference>